<sequence>MLRACITNCTLAIISIFFIVLSTIALSLNTLPELQHRDEFGHIGDNPSLAHVEAVCIAWFTTEYVLRFLSAPNKWKFFKGALNAIDLLAILPYYITIFLTESNRSVSQFQNVRRVVQIFRIMRILRILKLARHSTGLQSLGFTLRRSYNELGLLILFLAMGIMIFSSLVFFAEKDDKDTKFRSIPASFWWATITMTTVGYGDIYPKTVLGKIVGGLCCIAGVLVIALPIPIIVNNFSEFYKEQKQQEKAVKRREALERAKRDGSIISMTLKETGTHNANPGDLLGHREGLSAEKTLDGKYSPGQWRWSKRSISSVIGSTSNRSFESRPEQSQGAELKLNSEPLLIDVEKEVMNNLKEESFDKTPPMSQLMFDHQQLSRSNIHSFSSVDSFTSCASQFQSSDILQARLPIIINPPLPQDWSPGASHNLPSHTSLHISDLSLLQVSLHPDTQPPLPNHPRGPVVGSSKAWSSLAELRPNLSAVCHRTAATSCLLNMQTRQNWWPSSSTGLSTLSGEIARHQEGTRQPLAEEPEPVAASKVLFESVTCLVEKFPTSCNPAVINDGPNDNLLGWEFEDECHYDVYHGDMNHVENRPLLSKSEQCKFGGDRFSSVVLGQHHMQGSLRFSDGELPPAPQVSTKRTSSNRGVGTICESSM</sequence>
<dbReference type="GO" id="GO:0008076">
    <property type="term" value="C:voltage-gated potassium channel complex"/>
    <property type="evidence" value="ECO:0007669"/>
    <property type="project" value="InterPro"/>
</dbReference>
<dbReference type="Ensembl" id="ENSEBUT00000023005.1">
    <property type="protein sequence ID" value="ENSEBUP00000022429.1"/>
    <property type="gene ID" value="ENSEBUG00000013822.1"/>
</dbReference>
<evidence type="ECO:0000256" key="10">
    <source>
        <dbReference type="ARBA" id="ARBA00022989"/>
    </source>
</evidence>
<dbReference type="GO" id="GO:0045211">
    <property type="term" value="C:postsynaptic membrane"/>
    <property type="evidence" value="ECO:0007669"/>
    <property type="project" value="TreeGrafter"/>
</dbReference>
<evidence type="ECO:0000256" key="4">
    <source>
        <dbReference type="ARBA" id="ARBA00022448"/>
    </source>
</evidence>
<keyword evidence="10 15" id="KW-1133">Transmembrane helix</keyword>
<dbReference type="GO" id="GO:0030424">
    <property type="term" value="C:axon"/>
    <property type="evidence" value="ECO:0007669"/>
    <property type="project" value="TreeGrafter"/>
</dbReference>
<evidence type="ECO:0000256" key="8">
    <source>
        <dbReference type="ARBA" id="ARBA00022882"/>
    </source>
</evidence>
<dbReference type="AlphaFoldDB" id="A0A8C4QYM8"/>
<evidence type="ECO:0000256" key="13">
    <source>
        <dbReference type="ARBA" id="ARBA00023303"/>
    </source>
</evidence>
<keyword evidence="4" id="KW-0813">Transport</keyword>
<reference evidence="17" key="1">
    <citation type="submission" date="2025-08" db="UniProtKB">
        <authorList>
            <consortium name="Ensembl"/>
        </authorList>
    </citation>
    <scope>IDENTIFICATION</scope>
</reference>
<reference evidence="17" key="2">
    <citation type="submission" date="2025-09" db="UniProtKB">
        <authorList>
            <consortium name="Ensembl"/>
        </authorList>
    </citation>
    <scope>IDENTIFICATION</scope>
</reference>
<evidence type="ECO:0000256" key="1">
    <source>
        <dbReference type="ARBA" id="ARBA00004141"/>
    </source>
</evidence>
<feature type="region of interest" description="Disordered" evidence="14">
    <location>
        <begin position="631"/>
        <end position="653"/>
    </location>
</feature>
<dbReference type="InterPro" id="IPR003973">
    <property type="entry name" value="K_chnl_volt-dep_Kv2"/>
</dbReference>
<keyword evidence="8" id="KW-0851">Voltage-gated channel</keyword>
<keyword evidence="5" id="KW-0633">Potassium transport</keyword>
<name>A0A8C4QYM8_EPTBU</name>
<dbReference type="PANTHER" id="PTHR11537">
    <property type="entry name" value="VOLTAGE-GATED POTASSIUM CHANNEL"/>
    <property type="match status" value="1"/>
</dbReference>
<dbReference type="Proteomes" id="UP000694388">
    <property type="component" value="Unplaced"/>
</dbReference>
<evidence type="ECO:0000256" key="2">
    <source>
        <dbReference type="ARBA" id="ARBA00004279"/>
    </source>
</evidence>
<dbReference type="GO" id="GO:0005251">
    <property type="term" value="F:delayed rectifier potassium channel activity"/>
    <property type="evidence" value="ECO:0007669"/>
    <property type="project" value="TreeGrafter"/>
</dbReference>
<dbReference type="FunFam" id="1.20.120.350:FF:000018">
    <property type="entry name" value="Potassium voltage-gated channel subfamily B member"/>
    <property type="match status" value="1"/>
</dbReference>
<evidence type="ECO:0000256" key="9">
    <source>
        <dbReference type="ARBA" id="ARBA00022958"/>
    </source>
</evidence>
<feature type="domain" description="Ion transport" evidence="16">
    <location>
        <begin position="12"/>
        <end position="243"/>
    </location>
</feature>
<dbReference type="GO" id="GO:0043204">
    <property type="term" value="C:perikaryon"/>
    <property type="evidence" value="ECO:0007669"/>
    <property type="project" value="UniProtKB-SubCell"/>
</dbReference>
<evidence type="ECO:0000256" key="5">
    <source>
        <dbReference type="ARBA" id="ARBA00022538"/>
    </source>
</evidence>
<keyword evidence="7" id="KW-0631">Potassium channel</keyword>
<keyword evidence="9" id="KW-0630">Potassium</keyword>
<dbReference type="GO" id="GO:0032590">
    <property type="term" value="C:dendrite membrane"/>
    <property type="evidence" value="ECO:0007669"/>
    <property type="project" value="TreeGrafter"/>
</dbReference>
<dbReference type="Gene3D" id="1.10.287.70">
    <property type="match status" value="1"/>
</dbReference>
<feature type="transmembrane region" description="Helical" evidence="15">
    <location>
        <begin position="48"/>
        <end position="69"/>
    </location>
</feature>
<accession>A0A8C4QYM8</accession>
<dbReference type="GO" id="GO:0001508">
    <property type="term" value="P:action potential"/>
    <property type="evidence" value="ECO:0007669"/>
    <property type="project" value="TreeGrafter"/>
</dbReference>
<feature type="transmembrane region" description="Helical" evidence="15">
    <location>
        <begin position="9"/>
        <end position="28"/>
    </location>
</feature>
<dbReference type="InterPro" id="IPR003968">
    <property type="entry name" value="K_chnl_volt-dep_Kv"/>
</dbReference>
<evidence type="ECO:0000259" key="16">
    <source>
        <dbReference type="Pfam" id="PF00520"/>
    </source>
</evidence>
<dbReference type="SUPFAM" id="SSF81324">
    <property type="entry name" value="Voltage-gated potassium channels"/>
    <property type="match status" value="1"/>
</dbReference>
<feature type="transmembrane region" description="Helical" evidence="15">
    <location>
        <begin position="212"/>
        <end position="233"/>
    </location>
</feature>
<organism evidence="17 18">
    <name type="scientific">Eptatretus burgeri</name>
    <name type="common">Inshore hagfish</name>
    <dbReference type="NCBI Taxonomy" id="7764"/>
    <lineage>
        <taxon>Eukaryota</taxon>
        <taxon>Metazoa</taxon>
        <taxon>Chordata</taxon>
        <taxon>Craniata</taxon>
        <taxon>Vertebrata</taxon>
        <taxon>Cyclostomata</taxon>
        <taxon>Myxini</taxon>
        <taxon>Myxiniformes</taxon>
        <taxon>Myxinidae</taxon>
        <taxon>Eptatretinae</taxon>
        <taxon>Eptatretus</taxon>
    </lineage>
</organism>
<evidence type="ECO:0000256" key="11">
    <source>
        <dbReference type="ARBA" id="ARBA00023065"/>
    </source>
</evidence>
<dbReference type="GO" id="GO:0032809">
    <property type="term" value="C:neuronal cell body membrane"/>
    <property type="evidence" value="ECO:0007669"/>
    <property type="project" value="TreeGrafter"/>
</dbReference>
<dbReference type="PRINTS" id="PR01491">
    <property type="entry name" value="KVCHANNEL"/>
</dbReference>
<evidence type="ECO:0000256" key="14">
    <source>
        <dbReference type="SAM" id="MobiDB-lite"/>
    </source>
</evidence>
<dbReference type="Pfam" id="PF00520">
    <property type="entry name" value="Ion_trans"/>
    <property type="match status" value="1"/>
</dbReference>
<feature type="transmembrane region" description="Helical" evidence="15">
    <location>
        <begin position="151"/>
        <end position="171"/>
    </location>
</feature>
<dbReference type="PRINTS" id="PR00169">
    <property type="entry name" value="KCHANNEL"/>
</dbReference>
<dbReference type="FunFam" id="1.10.287.70:FF:000034">
    <property type="entry name" value="Potassium voltage-gated channel subfamily B member"/>
    <property type="match status" value="1"/>
</dbReference>
<keyword evidence="18" id="KW-1185">Reference proteome</keyword>
<dbReference type="Gene3D" id="1.20.120.350">
    <property type="entry name" value="Voltage-gated potassium channels. Chain C"/>
    <property type="match status" value="1"/>
</dbReference>
<dbReference type="InterPro" id="IPR005821">
    <property type="entry name" value="Ion_trans_dom"/>
</dbReference>
<evidence type="ECO:0000256" key="12">
    <source>
        <dbReference type="ARBA" id="ARBA00023136"/>
    </source>
</evidence>
<keyword evidence="13" id="KW-0407">Ion channel</keyword>
<evidence type="ECO:0000313" key="17">
    <source>
        <dbReference type="Ensembl" id="ENSEBUP00000022429.1"/>
    </source>
</evidence>
<evidence type="ECO:0000256" key="15">
    <source>
        <dbReference type="SAM" id="Phobius"/>
    </source>
</evidence>
<keyword evidence="12 15" id="KW-0472">Membrane</keyword>
<evidence type="ECO:0000256" key="7">
    <source>
        <dbReference type="ARBA" id="ARBA00022826"/>
    </source>
</evidence>
<keyword evidence="6 15" id="KW-0812">Transmembrane</keyword>
<dbReference type="PANTHER" id="PTHR11537:SF63">
    <property type="entry name" value="POTASSIUM VOLTAGE-GATED CHANNEL SUBFAMILY B MEMBER 1"/>
    <property type="match status" value="1"/>
</dbReference>
<evidence type="ECO:0000256" key="3">
    <source>
        <dbReference type="ARBA" id="ARBA00004484"/>
    </source>
</evidence>
<proteinExistence type="predicted"/>
<comment type="subcellular location">
    <subcellularLocation>
        <location evidence="2">Cell projection</location>
        <location evidence="2">Dendrite</location>
    </subcellularLocation>
    <subcellularLocation>
        <location evidence="1">Membrane</location>
        <topology evidence="1">Multi-pass membrane protein</topology>
    </subcellularLocation>
    <subcellularLocation>
        <location evidence="3">Perikaryon</location>
    </subcellularLocation>
</comment>
<protein>
    <recommendedName>
        <fullName evidence="16">Ion transport domain-containing protein</fullName>
    </recommendedName>
</protein>
<feature type="compositionally biased region" description="Polar residues" evidence="14">
    <location>
        <begin position="633"/>
        <end position="653"/>
    </location>
</feature>
<dbReference type="InterPro" id="IPR028325">
    <property type="entry name" value="VG_K_chnl"/>
</dbReference>
<evidence type="ECO:0000256" key="6">
    <source>
        <dbReference type="ARBA" id="ARBA00022692"/>
    </source>
</evidence>
<evidence type="ECO:0000313" key="18">
    <source>
        <dbReference type="Proteomes" id="UP000694388"/>
    </source>
</evidence>
<dbReference type="GeneTree" id="ENSGT00940000154899"/>
<feature type="transmembrane region" description="Helical" evidence="15">
    <location>
        <begin position="81"/>
        <end position="99"/>
    </location>
</feature>
<dbReference type="PRINTS" id="PR01495">
    <property type="entry name" value="SHABCHANNEL"/>
</dbReference>
<keyword evidence="11" id="KW-0406">Ion transport</keyword>
<dbReference type="InterPro" id="IPR027359">
    <property type="entry name" value="Volt_channel_dom_sf"/>
</dbReference>